<dbReference type="SMART" id="SM00692">
    <property type="entry name" value="DM3"/>
    <property type="match status" value="1"/>
</dbReference>
<accession>A0A131YV32</accession>
<dbReference type="SUPFAM" id="SSF57716">
    <property type="entry name" value="Glucocorticoid receptor-like (DNA-binding domain)"/>
    <property type="match status" value="1"/>
</dbReference>
<dbReference type="PANTHER" id="PTHR46600">
    <property type="entry name" value="THAP DOMAIN-CONTAINING"/>
    <property type="match status" value="1"/>
</dbReference>
<dbReference type="EMBL" id="GEDV01005720">
    <property type="protein sequence ID" value="JAP82837.1"/>
    <property type="molecule type" value="Transcribed_RNA"/>
</dbReference>
<evidence type="ECO:0000256" key="1">
    <source>
        <dbReference type="ARBA" id="ARBA00022723"/>
    </source>
</evidence>
<dbReference type="PANTHER" id="PTHR46600:SF11">
    <property type="entry name" value="THAP DOMAIN-CONTAINING PROTEIN 10"/>
    <property type="match status" value="1"/>
</dbReference>
<reference evidence="7" key="1">
    <citation type="journal article" date="2016" name="Ticks Tick Borne Dis.">
        <title>De novo assembly and annotation of the salivary gland transcriptome of Rhipicephalus appendiculatus male and female ticks during blood feeding.</title>
        <authorList>
            <person name="de Castro M.H."/>
            <person name="de Klerk D."/>
            <person name="Pienaar R."/>
            <person name="Latif A.A."/>
            <person name="Rees D.J."/>
            <person name="Mans B.J."/>
        </authorList>
    </citation>
    <scope>NUCLEOTIDE SEQUENCE</scope>
    <source>
        <tissue evidence="7">Salivary glands</tissue>
    </source>
</reference>
<dbReference type="InterPro" id="IPR006612">
    <property type="entry name" value="THAP_Znf"/>
</dbReference>
<name>A0A131YV32_RHIAP</name>
<evidence type="ECO:0000256" key="3">
    <source>
        <dbReference type="ARBA" id="ARBA00022833"/>
    </source>
</evidence>
<dbReference type="InterPro" id="IPR026516">
    <property type="entry name" value="THAP1/10"/>
</dbReference>
<dbReference type="GO" id="GO:0043565">
    <property type="term" value="F:sequence-specific DNA binding"/>
    <property type="evidence" value="ECO:0007669"/>
    <property type="project" value="InterPro"/>
</dbReference>
<dbReference type="Pfam" id="PF05485">
    <property type="entry name" value="THAP"/>
    <property type="match status" value="1"/>
</dbReference>
<dbReference type="GO" id="GO:0008270">
    <property type="term" value="F:zinc ion binding"/>
    <property type="evidence" value="ECO:0007669"/>
    <property type="project" value="UniProtKB-KW"/>
</dbReference>
<evidence type="ECO:0000259" key="6">
    <source>
        <dbReference type="PROSITE" id="PS50950"/>
    </source>
</evidence>
<keyword evidence="2 5" id="KW-0863">Zinc-finger</keyword>
<evidence type="ECO:0000256" key="2">
    <source>
        <dbReference type="ARBA" id="ARBA00022771"/>
    </source>
</evidence>
<protein>
    <submittedName>
        <fullName evidence="7">THAP domain containing protein</fullName>
    </submittedName>
</protein>
<evidence type="ECO:0000256" key="4">
    <source>
        <dbReference type="ARBA" id="ARBA00023125"/>
    </source>
</evidence>
<proteinExistence type="predicted"/>
<sequence>MAAPRPELESVLELLSGATGTLSPCLQLSTFAGKVAAALPSTNLPVRLFGLLCVAVQHGRHLAFARKMTKKQRINHCYAPGCTTGYPRVQQSRKLSLFKAPKDEDRRLLWERNLHRLDRPLDADCVVCELHFEPHFILRDYVHIINGVEVRIPKGTPTLAPDAVPTTLPNLISKHQAH</sequence>
<evidence type="ECO:0000313" key="7">
    <source>
        <dbReference type="EMBL" id="JAP82837.1"/>
    </source>
</evidence>
<dbReference type="SMART" id="SM00980">
    <property type="entry name" value="THAP"/>
    <property type="match status" value="1"/>
</dbReference>
<feature type="domain" description="THAP-type" evidence="6">
    <location>
        <begin position="68"/>
        <end position="168"/>
    </location>
</feature>
<dbReference type="PROSITE" id="PS50950">
    <property type="entry name" value="ZF_THAP"/>
    <property type="match status" value="1"/>
</dbReference>
<evidence type="ECO:0000256" key="5">
    <source>
        <dbReference type="PROSITE-ProRule" id="PRU00309"/>
    </source>
</evidence>
<organism evidence="7">
    <name type="scientific">Rhipicephalus appendiculatus</name>
    <name type="common">Brown ear tick</name>
    <dbReference type="NCBI Taxonomy" id="34631"/>
    <lineage>
        <taxon>Eukaryota</taxon>
        <taxon>Metazoa</taxon>
        <taxon>Ecdysozoa</taxon>
        <taxon>Arthropoda</taxon>
        <taxon>Chelicerata</taxon>
        <taxon>Arachnida</taxon>
        <taxon>Acari</taxon>
        <taxon>Parasitiformes</taxon>
        <taxon>Ixodida</taxon>
        <taxon>Ixodoidea</taxon>
        <taxon>Ixodidae</taxon>
        <taxon>Rhipicephalinae</taxon>
        <taxon>Rhipicephalus</taxon>
        <taxon>Rhipicephalus</taxon>
    </lineage>
</organism>
<keyword evidence="3" id="KW-0862">Zinc</keyword>
<keyword evidence="4 5" id="KW-0238">DNA-binding</keyword>
<dbReference type="AlphaFoldDB" id="A0A131YV32"/>
<keyword evidence="1" id="KW-0479">Metal-binding</keyword>